<dbReference type="InterPro" id="IPR037045">
    <property type="entry name" value="S8pro/Inhibitor_I9_sf"/>
</dbReference>
<feature type="active site" description="Charge relay system" evidence="9 10">
    <location>
        <position position="542"/>
    </location>
</feature>
<dbReference type="Proteomes" id="UP000306102">
    <property type="component" value="Unassembled WGS sequence"/>
</dbReference>
<evidence type="ECO:0000259" key="13">
    <source>
        <dbReference type="Pfam" id="PF05922"/>
    </source>
</evidence>
<reference evidence="15 16" key="1">
    <citation type="journal article" date="2018" name="Proc. Natl. Acad. Sci. U.S.A.">
        <title>Draft genome sequence of Camellia sinensis var. sinensis provides insights into the evolution of the tea genome and tea quality.</title>
        <authorList>
            <person name="Wei C."/>
            <person name="Yang H."/>
            <person name="Wang S."/>
            <person name="Zhao J."/>
            <person name="Liu C."/>
            <person name="Gao L."/>
            <person name="Xia E."/>
            <person name="Lu Y."/>
            <person name="Tai Y."/>
            <person name="She G."/>
            <person name="Sun J."/>
            <person name="Cao H."/>
            <person name="Tong W."/>
            <person name="Gao Q."/>
            <person name="Li Y."/>
            <person name="Deng W."/>
            <person name="Jiang X."/>
            <person name="Wang W."/>
            <person name="Chen Q."/>
            <person name="Zhang S."/>
            <person name="Li H."/>
            <person name="Wu J."/>
            <person name="Wang P."/>
            <person name="Li P."/>
            <person name="Shi C."/>
            <person name="Zheng F."/>
            <person name="Jian J."/>
            <person name="Huang B."/>
            <person name="Shan D."/>
            <person name="Shi M."/>
            <person name="Fang C."/>
            <person name="Yue Y."/>
            <person name="Li F."/>
            <person name="Li D."/>
            <person name="Wei S."/>
            <person name="Han B."/>
            <person name="Jiang C."/>
            <person name="Yin Y."/>
            <person name="Xia T."/>
            <person name="Zhang Z."/>
            <person name="Bennetzen J.L."/>
            <person name="Zhao S."/>
            <person name="Wan X."/>
        </authorList>
    </citation>
    <scope>NUCLEOTIDE SEQUENCE [LARGE SCALE GENOMIC DNA]</scope>
    <source>
        <strain evidence="16">cv. Shuchazao</strain>
        <tissue evidence="15">Leaf</tissue>
    </source>
</reference>
<feature type="domain" description="Peptidase S8/S53" evidence="12">
    <location>
        <begin position="133"/>
        <end position="580"/>
    </location>
</feature>
<feature type="signal peptide" evidence="11">
    <location>
        <begin position="1"/>
        <end position="24"/>
    </location>
</feature>
<dbReference type="Pfam" id="PF00082">
    <property type="entry name" value="Peptidase_S8"/>
    <property type="match status" value="1"/>
</dbReference>
<keyword evidence="7 10" id="KW-0720">Serine protease</keyword>
<evidence type="ECO:0000256" key="7">
    <source>
        <dbReference type="ARBA" id="ARBA00022825"/>
    </source>
</evidence>
<feature type="chain" id="PRO_5020952844" evidence="11">
    <location>
        <begin position="25"/>
        <end position="762"/>
    </location>
</feature>
<evidence type="ECO:0000256" key="3">
    <source>
        <dbReference type="ARBA" id="ARBA00022525"/>
    </source>
</evidence>
<comment type="similarity">
    <text evidence="2 10">Belongs to the peptidase S8 family.</text>
</comment>
<evidence type="ECO:0000256" key="5">
    <source>
        <dbReference type="ARBA" id="ARBA00022729"/>
    </source>
</evidence>
<dbReference type="InterPro" id="IPR041469">
    <property type="entry name" value="Subtilisin-like_FN3"/>
</dbReference>
<dbReference type="InterPro" id="IPR045051">
    <property type="entry name" value="SBT"/>
</dbReference>
<dbReference type="Gene3D" id="3.50.30.30">
    <property type="match status" value="1"/>
</dbReference>
<dbReference type="InterPro" id="IPR023828">
    <property type="entry name" value="Peptidase_S8_Ser-AS"/>
</dbReference>
<proteinExistence type="inferred from homology"/>
<dbReference type="Pfam" id="PF17766">
    <property type="entry name" value="fn3_6"/>
    <property type="match status" value="1"/>
</dbReference>
<dbReference type="Gene3D" id="2.60.40.2310">
    <property type="match status" value="1"/>
</dbReference>
<dbReference type="PANTHER" id="PTHR10795">
    <property type="entry name" value="PROPROTEIN CONVERTASE SUBTILISIN/KEXIN"/>
    <property type="match status" value="1"/>
</dbReference>
<dbReference type="GO" id="GO:0004252">
    <property type="term" value="F:serine-type endopeptidase activity"/>
    <property type="evidence" value="ECO:0007669"/>
    <property type="project" value="UniProtKB-UniRule"/>
</dbReference>
<dbReference type="InterPro" id="IPR010259">
    <property type="entry name" value="S8pro/Inhibitor_I9"/>
</dbReference>
<protein>
    <submittedName>
        <fullName evidence="15">Uncharacterized protein</fullName>
    </submittedName>
</protein>
<comment type="caution">
    <text evidence="15">The sequence shown here is derived from an EMBL/GenBank/DDBJ whole genome shotgun (WGS) entry which is preliminary data.</text>
</comment>
<keyword evidence="6 10" id="KW-0378">Hydrolase</keyword>
<evidence type="ECO:0000256" key="11">
    <source>
        <dbReference type="SAM" id="SignalP"/>
    </source>
</evidence>
<dbReference type="SUPFAM" id="SSF52743">
    <property type="entry name" value="Subtilisin-like"/>
    <property type="match status" value="1"/>
</dbReference>
<dbReference type="PROSITE" id="PS51892">
    <property type="entry name" value="SUBTILASE"/>
    <property type="match status" value="1"/>
</dbReference>
<evidence type="ECO:0000256" key="8">
    <source>
        <dbReference type="ARBA" id="ARBA00023180"/>
    </source>
</evidence>
<dbReference type="GO" id="GO:0005576">
    <property type="term" value="C:extracellular region"/>
    <property type="evidence" value="ECO:0007669"/>
    <property type="project" value="UniProtKB-SubCell"/>
</dbReference>
<dbReference type="FunFam" id="3.30.70.80:FF:000003">
    <property type="entry name" value="Subtilisin-like protease SBT1.9"/>
    <property type="match status" value="1"/>
</dbReference>
<evidence type="ECO:0000256" key="10">
    <source>
        <dbReference type="PROSITE-ProRule" id="PRU01240"/>
    </source>
</evidence>
<dbReference type="FunFam" id="3.40.50.200:FF:000006">
    <property type="entry name" value="Subtilisin-like protease SBT1.5"/>
    <property type="match status" value="1"/>
</dbReference>
<dbReference type="InterPro" id="IPR000209">
    <property type="entry name" value="Peptidase_S8/S53_dom"/>
</dbReference>
<name>A0A4V3WPP1_CAMSN</name>
<dbReference type="InterPro" id="IPR015500">
    <property type="entry name" value="Peptidase_S8_subtilisin-rel"/>
</dbReference>
<dbReference type="InterPro" id="IPR034197">
    <property type="entry name" value="Peptidases_S8_3"/>
</dbReference>
<keyword evidence="3" id="KW-0964">Secreted</keyword>
<evidence type="ECO:0000313" key="16">
    <source>
        <dbReference type="Proteomes" id="UP000306102"/>
    </source>
</evidence>
<dbReference type="CDD" id="cd04852">
    <property type="entry name" value="Peptidases_S8_3"/>
    <property type="match status" value="1"/>
</dbReference>
<organism evidence="15 16">
    <name type="scientific">Camellia sinensis var. sinensis</name>
    <name type="common">China tea</name>
    <dbReference type="NCBI Taxonomy" id="542762"/>
    <lineage>
        <taxon>Eukaryota</taxon>
        <taxon>Viridiplantae</taxon>
        <taxon>Streptophyta</taxon>
        <taxon>Embryophyta</taxon>
        <taxon>Tracheophyta</taxon>
        <taxon>Spermatophyta</taxon>
        <taxon>Magnoliopsida</taxon>
        <taxon>eudicotyledons</taxon>
        <taxon>Gunneridae</taxon>
        <taxon>Pentapetalae</taxon>
        <taxon>asterids</taxon>
        <taxon>Ericales</taxon>
        <taxon>Theaceae</taxon>
        <taxon>Camellia</taxon>
    </lineage>
</organism>
<dbReference type="GO" id="GO:0006508">
    <property type="term" value="P:proteolysis"/>
    <property type="evidence" value="ECO:0007669"/>
    <property type="project" value="UniProtKB-KW"/>
</dbReference>
<evidence type="ECO:0000313" key="15">
    <source>
        <dbReference type="EMBL" id="THG17137.1"/>
    </source>
</evidence>
<dbReference type="EMBL" id="SDRB02003682">
    <property type="protein sequence ID" value="THG17137.1"/>
    <property type="molecule type" value="Genomic_DNA"/>
</dbReference>
<feature type="domain" description="Inhibitor I9" evidence="13">
    <location>
        <begin position="31"/>
        <end position="104"/>
    </location>
</feature>
<dbReference type="AlphaFoldDB" id="A0A4V3WPP1"/>
<dbReference type="Gene3D" id="3.30.70.80">
    <property type="entry name" value="Peptidase S8 propeptide/proteinase inhibitor I9"/>
    <property type="match status" value="1"/>
</dbReference>
<sequence>MEHGKPSYLFYSFIFLIISSISSSLSDDHQSYIIHMDRSAMPAPFSTPHSWYTSILSSLSSTDNVPPTHLYTYNHVIDGFSAVLSQSQLEQLQKMPDHFATYAETFGHLHTTHSPKFLGLQDDVGLWPVAGFGDDMIIGIIDSGIWPESESFNDDDMPPVPARWRGACETGTEFNSSHCNRKLIGARSFSKAMKQAGFNISTTEDYDSPRDFFGHGTHTSSTAAGSPVPCASYFGYAKGKAIGMAPKARLAMYKVFFFNEPDLTTSSDILAGMDQAIADGVDLMSLSLGFPEAPFYKNPIAIGAFAAMEKGIFVSCSAGNSGHDKLFNEAPWITNVGAGAIDRDFLAHITHGNGALSVTGRSTYLENLLVSKVPLYFGHGNKSKEICQFGALDPKDVAGKYIFCDFDNETSMNPQILQWKELNRSGAAGAIVSSNSVEIFSSGTPFVVVSLKDGELMKDYIVGFENPTVSIKFQITLLGVKPAPQVTSFSSRGPGSEAPWVLRPDILAPGYKILAGWVPNRLSAYIHGSSLLSDCVIVSGTSMASPHIVGIAALLKAAHRDWSSAAIRSSMMTTADVFDNLNGTIIDIATGAAGTPLDFGAGHVNPNKAMDPGLVYDMEVQDYIDFLCGMNYTAQQIQIITRRSDFDCENASLDLNYPSFIVILNTTDITSYTFERVLTNMVDSHSVYLAEVTAPMGTKIIVQPSTISFTGKYSKAEFNLTVEIDLGVRSWNEYNGTYGYLGWYEVNGTHVVRSPIVSAFAP</sequence>
<dbReference type="Gene3D" id="3.40.50.200">
    <property type="entry name" value="Peptidase S8/S53 domain"/>
    <property type="match status" value="1"/>
</dbReference>
<keyword evidence="4 10" id="KW-0645">Protease</keyword>
<evidence type="ECO:0000259" key="12">
    <source>
        <dbReference type="Pfam" id="PF00082"/>
    </source>
</evidence>
<evidence type="ECO:0000259" key="14">
    <source>
        <dbReference type="Pfam" id="PF17766"/>
    </source>
</evidence>
<evidence type="ECO:0000256" key="9">
    <source>
        <dbReference type="PIRSR" id="PIRSR615500-1"/>
    </source>
</evidence>
<accession>A0A4V3WPP1</accession>
<dbReference type="InterPro" id="IPR036852">
    <property type="entry name" value="Peptidase_S8/S53_dom_sf"/>
</dbReference>
<evidence type="ECO:0000256" key="4">
    <source>
        <dbReference type="ARBA" id="ARBA00022670"/>
    </source>
</evidence>
<keyword evidence="8" id="KW-0325">Glycoprotein</keyword>
<gene>
    <name evidence="15" type="ORF">TEA_008620</name>
</gene>
<dbReference type="CDD" id="cd02120">
    <property type="entry name" value="PA_subtilisin_like"/>
    <property type="match status" value="1"/>
</dbReference>
<dbReference type="Pfam" id="PF05922">
    <property type="entry name" value="Inhibitor_I9"/>
    <property type="match status" value="1"/>
</dbReference>
<evidence type="ECO:0000256" key="2">
    <source>
        <dbReference type="ARBA" id="ARBA00011073"/>
    </source>
</evidence>
<feature type="active site" description="Charge relay system" evidence="9 10">
    <location>
        <position position="142"/>
    </location>
</feature>
<evidence type="ECO:0000256" key="6">
    <source>
        <dbReference type="ARBA" id="ARBA00022801"/>
    </source>
</evidence>
<keyword evidence="16" id="KW-1185">Reference proteome</keyword>
<comment type="subcellular location">
    <subcellularLocation>
        <location evidence="1">Secreted</location>
    </subcellularLocation>
</comment>
<dbReference type="PROSITE" id="PS00138">
    <property type="entry name" value="SUBTILASE_SER"/>
    <property type="match status" value="1"/>
</dbReference>
<keyword evidence="5 11" id="KW-0732">Signal</keyword>
<feature type="active site" description="Charge relay system" evidence="9 10">
    <location>
        <position position="215"/>
    </location>
</feature>
<feature type="domain" description="Subtilisin-like protease fibronectin type-III" evidence="14">
    <location>
        <begin position="654"/>
        <end position="757"/>
    </location>
</feature>
<evidence type="ECO:0000256" key="1">
    <source>
        <dbReference type="ARBA" id="ARBA00004613"/>
    </source>
</evidence>
<dbReference type="PRINTS" id="PR00723">
    <property type="entry name" value="SUBTILISIN"/>
</dbReference>